<gene>
    <name evidence="1" type="ORF">ACAOBT_LOCUS16103</name>
</gene>
<accession>A0A9P0KYN2</accession>
<protein>
    <submittedName>
        <fullName evidence="1">Uncharacterized protein</fullName>
    </submittedName>
</protein>
<proteinExistence type="predicted"/>
<keyword evidence="2" id="KW-1185">Reference proteome</keyword>
<dbReference type="OrthoDB" id="6259853at2759"/>
<evidence type="ECO:0000313" key="2">
    <source>
        <dbReference type="Proteomes" id="UP001152888"/>
    </source>
</evidence>
<dbReference type="AlphaFoldDB" id="A0A9P0KYN2"/>
<dbReference type="Proteomes" id="UP001152888">
    <property type="component" value="Unassembled WGS sequence"/>
</dbReference>
<evidence type="ECO:0000313" key="1">
    <source>
        <dbReference type="EMBL" id="CAH1984459.1"/>
    </source>
</evidence>
<organism evidence="1 2">
    <name type="scientific">Acanthoscelides obtectus</name>
    <name type="common">Bean weevil</name>
    <name type="synonym">Bruchus obtectus</name>
    <dbReference type="NCBI Taxonomy" id="200917"/>
    <lineage>
        <taxon>Eukaryota</taxon>
        <taxon>Metazoa</taxon>
        <taxon>Ecdysozoa</taxon>
        <taxon>Arthropoda</taxon>
        <taxon>Hexapoda</taxon>
        <taxon>Insecta</taxon>
        <taxon>Pterygota</taxon>
        <taxon>Neoptera</taxon>
        <taxon>Endopterygota</taxon>
        <taxon>Coleoptera</taxon>
        <taxon>Polyphaga</taxon>
        <taxon>Cucujiformia</taxon>
        <taxon>Chrysomeloidea</taxon>
        <taxon>Chrysomelidae</taxon>
        <taxon>Bruchinae</taxon>
        <taxon>Bruchini</taxon>
        <taxon>Acanthoscelides</taxon>
    </lineage>
</organism>
<reference evidence="1" key="1">
    <citation type="submission" date="2022-03" db="EMBL/GenBank/DDBJ databases">
        <authorList>
            <person name="Sayadi A."/>
        </authorList>
    </citation>
    <scope>NUCLEOTIDE SEQUENCE</scope>
</reference>
<sequence length="64" mass="7455">MNNEIEAELNYSVTDKIKVVTKKNGLKPHKENWILQAPPEIAKWFLKRGQIDFDLVRVYVATNV</sequence>
<dbReference type="EMBL" id="CAKOFQ010006958">
    <property type="protein sequence ID" value="CAH1984459.1"/>
    <property type="molecule type" value="Genomic_DNA"/>
</dbReference>
<comment type="caution">
    <text evidence="1">The sequence shown here is derived from an EMBL/GenBank/DDBJ whole genome shotgun (WGS) entry which is preliminary data.</text>
</comment>
<name>A0A9P0KYN2_ACAOB</name>